<keyword evidence="2" id="KW-1185">Reference proteome</keyword>
<dbReference type="Proteomes" id="UP001060085">
    <property type="component" value="Linkage Group LG01"/>
</dbReference>
<name>A0ACC0CEH2_CATRO</name>
<protein>
    <submittedName>
        <fullName evidence="1">Uncharacterized protein</fullName>
    </submittedName>
</protein>
<dbReference type="EMBL" id="CM044701">
    <property type="protein sequence ID" value="KAI5683362.1"/>
    <property type="molecule type" value="Genomic_DNA"/>
</dbReference>
<sequence>MYKIFVFLALLCSLAAFSKAAQVNGTTENRLWCIATVSAPNNKLQGFLDYACGRLDCSAIRRGGSCFEPNTLKNHASYALDLFFRTNHYCNPEIGTTAITDPSFGRCRYP</sequence>
<accession>A0ACC0CEH2</accession>
<evidence type="ECO:0000313" key="1">
    <source>
        <dbReference type="EMBL" id="KAI5683362.1"/>
    </source>
</evidence>
<gene>
    <name evidence="1" type="ORF">M9H77_04590</name>
</gene>
<evidence type="ECO:0000313" key="2">
    <source>
        <dbReference type="Proteomes" id="UP001060085"/>
    </source>
</evidence>
<comment type="caution">
    <text evidence="1">The sequence shown here is derived from an EMBL/GenBank/DDBJ whole genome shotgun (WGS) entry which is preliminary data.</text>
</comment>
<organism evidence="1 2">
    <name type="scientific">Catharanthus roseus</name>
    <name type="common">Madagascar periwinkle</name>
    <name type="synonym">Vinca rosea</name>
    <dbReference type="NCBI Taxonomy" id="4058"/>
    <lineage>
        <taxon>Eukaryota</taxon>
        <taxon>Viridiplantae</taxon>
        <taxon>Streptophyta</taxon>
        <taxon>Embryophyta</taxon>
        <taxon>Tracheophyta</taxon>
        <taxon>Spermatophyta</taxon>
        <taxon>Magnoliopsida</taxon>
        <taxon>eudicotyledons</taxon>
        <taxon>Gunneridae</taxon>
        <taxon>Pentapetalae</taxon>
        <taxon>asterids</taxon>
        <taxon>lamiids</taxon>
        <taxon>Gentianales</taxon>
        <taxon>Apocynaceae</taxon>
        <taxon>Rauvolfioideae</taxon>
        <taxon>Vinceae</taxon>
        <taxon>Catharanthinae</taxon>
        <taxon>Catharanthus</taxon>
    </lineage>
</organism>
<proteinExistence type="predicted"/>
<reference evidence="2" key="1">
    <citation type="journal article" date="2023" name="Nat. Plants">
        <title>Single-cell RNA sequencing provides a high-resolution roadmap for understanding the multicellular compartmentation of specialized metabolism.</title>
        <authorList>
            <person name="Sun S."/>
            <person name="Shen X."/>
            <person name="Li Y."/>
            <person name="Li Y."/>
            <person name="Wang S."/>
            <person name="Li R."/>
            <person name="Zhang H."/>
            <person name="Shen G."/>
            <person name="Guo B."/>
            <person name="Wei J."/>
            <person name="Xu J."/>
            <person name="St-Pierre B."/>
            <person name="Chen S."/>
            <person name="Sun C."/>
        </authorList>
    </citation>
    <scope>NUCLEOTIDE SEQUENCE [LARGE SCALE GENOMIC DNA]</scope>
</reference>